<dbReference type="FunFam" id="1.10.340.70:FF:000001">
    <property type="entry name" value="Retrovirus-related Pol polyprotein from transposon gypsy-like Protein"/>
    <property type="match status" value="1"/>
</dbReference>
<keyword evidence="5" id="KW-0479">Metal-binding</keyword>
<dbReference type="GO" id="GO:0015074">
    <property type="term" value="P:DNA integration"/>
    <property type="evidence" value="ECO:0007669"/>
    <property type="project" value="UniProtKB-KW"/>
</dbReference>
<dbReference type="PROSITE" id="PS50994">
    <property type="entry name" value="INTEGRASE"/>
    <property type="match status" value="1"/>
</dbReference>
<dbReference type="SUPFAM" id="SSF56672">
    <property type="entry name" value="DNA/RNA polymerases"/>
    <property type="match status" value="1"/>
</dbReference>
<dbReference type="InterPro" id="IPR012337">
    <property type="entry name" value="RNaseH-like_sf"/>
</dbReference>
<feature type="compositionally biased region" description="Acidic residues" evidence="15">
    <location>
        <begin position="160"/>
        <end position="185"/>
    </location>
</feature>
<keyword evidence="14" id="KW-0233">DNA recombination</keyword>
<dbReference type="GO" id="GO:0006310">
    <property type="term" value="P:DNA recombination"/>
    <property type="evidence" value="ECO:0007669"/>
    <property type="project" value="UniProtKB-KW"/>
</dbReference>
<keyword evidence="10" id="KW-0229">DNA integration</keyword>
<dbReference type="InterPro" id="IPR036397">
    <property type="entry name" value="RNaseH_sf"/>
</dbReference>
<evidence type="ECO:0000256" key="13">
    <source>
        <dbReference type="ARBA" id="ARBA00023125"/>
    </source>
</evidence>
<evidence type="ECO:0000313" key="17">
    <source>
        <dbReference type="EMBL" id="GMF31233.1"/>
    </source>
</evidence>
<evidence type="ECO:0000256" key="11">
    <source>
        <dbReference type="ARBA" id="ARBA00022918"/>
    </source>
</evidence>
<keyword evidence="2" id="KW-0808">Transferase</keyword>
<dbReference type="GO" id="GO:0003964">
    <property type="term" value="F:RNA-directed DNA polymerase activity"/>
    <property type="evidence" value="ECO:0007669"/>
    <property type="project" value="UniProtKB-KW"/>
</dbReference>
<keyword evidence="12" id="KW-0239">DNA-directed DNA polymerase</keyword>
<dbReference type="Pfam" id="PF17917">
    <property type="entry name" value="RT_RNaseH"/>
    <property type="match status" value="1"/>
</dbReference>
<keyword evidence="8" id="KW-0378">Hydrolase</keyword>
<dbReference type="PANTHER" id="PTHR37984:SF5">
    <property type="entry name" value="PROTEIN NYNRIN-LIKE"/>
    <property type="match status" value="1"/>
</dbReference>
<evidence type="ECO:0000256" key="7">
    <source>
        <dbReference type="ARBA" id="ARBA00022759"/>
    </source>
</evidence>
<evidence type="ECO:0000256" key="2">
    <source>
        <dbReference type="ARBA" id="ARBA00022679"/>
    </source>
</evidence>
<evidence type="ECO:0000256" key="14">
    <source>
        <dbReference type="ARBA" id="ARBA00023172"/>
    </source>
</evidence>
<dbReference type="Pfam" id="PF17921">
    <property type="entry name" value="Integrase_H2C2"/>
    <property type="match status" value="1"/>
</dbReference>
<dbReference type="InterPro" id="IPR041373">
    <property type="entry name" value="RT_RNaseH"/>
</dbReference>
<keyword evidence="6" id="KW-0064">Aspartyl protease</keyword>
<dbReference type="InterPro" id="IPR001584">
    <property type="entry name" value="Integrase_cat-core"/>
</dbReference>
<dbReference type="GO" id="GO:0004519">
    <property type="term" value="F:endonuclease activity"/>
    <property type="evidence" value="ECO:0007669"/>
    <property type="project" value="UniProtKB-KW"/>
</dbReference>
<proteinExistence type="predicted"/>
<evidence type="ECO:0000256" key="1">
    <source>
        <dbReference type="ARBA" id="ARBA00022670"/>
    </source>
</evidence>
<organism evidence="17 18">
    <name type="scientific">Phytophthora fragariaefolia</name>
    <dbReference type="NCBI Taxonomy" id="1490495"/>
    <lineage>
        <taxon>Eukaryota</taxon>
        <taxon>Sar</taxon>
        <taxon>Stramenopiles</taxon>
        <taxon>Oomycota</taxon>
        <taxon>Peronosporomycetes</taxon>
        <taxon>Peronosporales</taxon>
        <taxon>Peronosporaceae</taxon>
        <taxon>Phytophthora</taxon>
    </lineage>
</organism>
<keyword evidence="9" id="KW-0460">Magnesium</keyword>
<dbReference type="InterPro" id="IPR056924">
    <property type="entry name" value="SH3_Tf2-1"/>
</dbReference>
<dbReference type="OrthoDB" id="10051637at2759"/>
<evidence type="ECO:0000256" key="15">
    <source>
        <dbReference type="SAM" id="MobiDB-lite"/>
    </source>
</evidence>
<name>A0A9W6UDM8_9STRA</name>
<protein>
    <submittedName>
        <fullName evidence="17">Unnamed protein product</fullName>
    </submittedName>
</protein>
<reference evidence="17" key="1">
    <citation type="submission" date="2023-04" db="EMBL/GenBank/DDBJ databases">
        <title>Phytophthora fragariaefolia NBRC 109709.</title>
        <authorList>
            <person name="Ichikawa N."/>
            <person name="Sato H."/>
            <person name="Tonouchi N."/>
        </authorList>
    </citation>
    <scope>NUCLEOTIDE SEQUENCE</scope>
    <source>
        <strain evidence="17">NBRC 109709</strain>
    </source>
</reference>
<dbReference type="Gene3D" id="3.10.20.370">
    <property type="match status" value="1"/>
</dbReference>
<dbReference type="InterPro" id="IPR043502">
    <property type="entry name" value="DNA/RNA_pol_sf"/>
</dbReference>
<keyword evidence="18" id="KW-1185">Reference proteome</keyword>
<dbReference type="EMBL" id="BSXT01000625">
    <property type="protein sequence ID" value="GMF31233.1"/>
    <property type="molecule type" value="Genomic_DNA"/>
</dbReference>
<dbReference type="AlphaFoldDB" id="A0A9W6UDM8"/>
<evidence type="ECO:0000256" key="8">
    <source>
        <dbReference type="ARBA" id="ARBA00022801"/>
    </source>
</evidence>
<dbReference type="GO" id="GO:0004190">
    <property type="term" value="F:aspartic-type endopeptidase activity"/>
    <property type="evidence" value="ECO:0007669"/>
    <property type="project" value="UniProtKB-KW"/>
</dbReference>
<feature type="compositionally biased region" description="Low complexity" evidence="15">
    <location>
        <begin position="133"/>
        <end position="151"/>
    </location>
</feature>
<dbReference type="GO" id="GO:0003887">
    <property type="term" value="F:DNA-directed DNA polymerase activity"/>
    <property type="evidence" value="ECO:0007669"/>
    <property type="project" value="UniProtKB-KW"/>
</dbReference>
<evidence type="ECO:0000256" key="6">
    <source>
        <dbReference type="ARBA" id="ARBA00022750"/>
    </source>
</evidence>
<dbReference type="CDD" id="cd09274">
    <property type="entry name" value="RNase_HI_RT_Ty3"/>
    <property type="match status" value="1"/>
</dbReference>
<sequence>MKPPILVYPDMKKRFKLYVDSSRYAVGACLMQESEGRDRVVAYASKLLTGSQKNWITKQDGISEIECWGVVWVTRKFRCYLNKREFDVFTDHQALTWVFSAGNRTGNAKLARWAMALSNLQFKVHHKPENGDPSSVGEPSETGPEPEVVGPESGGRSDSDSEPELEDDDELELEYATEPTEEETGEASTTPVPPSSVDVFGLDSELFLAEQQVVTWIRALVALLQDGAVPLDLFLRRRIVQLAPKHCVVNGLLMRTVHLPANVGPARTMTVLVVSLPFVNTVLHFCHRDQLSSHLGLTKTLEKVRRHAYWPGWRKDVAEFLRECMKCGGGKGPRPWTSGRMQRMPVADLTGPFSLLVVDAVGPLPETELGNKYILVFVDYFTRWAEAFAVGALDSLTFVDAMSFYQTLGIKKLFGAAYYPQTQGLVERFNGTLIEKLRMHVDEAQTDWDVYLLRVLFAYRTAYHEALGDTPFFTLYGRDPVLPLDVAFLNLGKKWKSNEVAQYRRELYRSLKDSRHRVERQLVKAQDRHEQRLRNQVEMQFEVGDPVWVYQFFRAKRGEKRTKKLVFSWHGPYRVVSKVGENAYRIEIPSHPDKVVTINVNRRVEDGPLDETDLPASSFTERLAAGRDDVAIAGTDAPLLDVVAKRVVNRAAEYLVLMANYETFWLSRSALMPAYSELVNAFERSERMKRGLLF</sequence>
<feature type="region of interest" description="Disordered" evidence="15">
    <location>
        <begin position="125"/>
        <end position="195"/>
    </location>
</feature>
<evidence type="ECO:0000256" key="5">
    <source>
        <dbReference type="ARBA" id="ARBA00022723"/>
    </source>
</evidence>
<dbReference type="Proteomes" id="UP001165121">
    <property type="component" value="Unassembled WGS sequence"/>
</dbReference>
<keyword evidence="4" id="KW-0540">Nuclease</keyword>
<dbReference type="GO" id="GO:0003677">
    <property type="term" value="F:DNA binding"/>
    <property type="evidence" value="ECO:0007669"/>
    <property type="project" value="UniProtKB-KW"/>
</dbReference>
<keyword evidence="3" id="KW-0548">Nucleotidyltransferase</keyword>
<dbReference type="PANTHER" id="PTHR37984">
    <property type="entry name" value="PROTEIN CBG26694"/>
    <property type="match status" value="1"/>
</dbReference>
<keyword evidence="7" id="KW-0255">Endonuclease</keyword>
<dbReference type="Pfam" id="PF24626">
    <property type="entry name" value="SH3_Tf2-1"/>
    <property type="match status" value="1"/>
</dbReference>
<feature type="domain" description="Integrase catalytic" evidence="16">
    <location>
        <begin position="305"/>
        <end position="479"/>
    </location>
</feature>
<dbReference type="GO" id="GO:0006508">
    <property type="term" value="P:proteolysis"/>
    <property type="evidence" value="ECO:0007669"/>
    <property type="project" value="UniProtKB-KW"/>
</dbReference>
<dbReference type="InterPro" id="IPR050951">
    <property type="entry name" value="Retrovirus_Pol_polyprotein"/>
</dbReference>
<dbReference type="Gene3D" id="3.30.420.10">
    <property type="entry name" value="Ribonuclease H-like superfamily/Ribonuclease H"/>
    <property type="match status" value="2"/>
</dbReference>
<keyword evidence="13" id="KW-0238">DNA-binding</keyword>
<dbReference type="FunFam" id="3.10.20.370:FF:000001">
    <property type="entry name" value="Retrovirus-related Pol polyprotein from transposon 17.6-like protein"/>
    <property type="match status" value="1"/>
</dbReference>
<dbReference type="GO" id="GO:0046872">
    <property type="term" value="F:metal ion binding"/>
    <property type="evidence" value="ECO:0007669"/>
    <property type="project" value="UniProtKB-KW"/>
</dbReference>
<dbReference type="InterPro" id="IPR041588">
    <property type="entry name" value="Integrase_H2C2"/>
</dbReference>
<dbReference type="SUPFAM" id="SSF53098">
    <property type="entry name" value="Ribonuclease H-like"/>
    <property type="match status" value="1"/>
</dbReference>
<evidence type="ECO:0000256" key="9">
    <source>
        <dbReference type="ARBA" id="ARBA00022842"/>
    </source>
</evidence>
<comment type="caution">
    <text evidence="17">The sequence shown here is derived from an EMBL/GenBank/DDBJ whole genome shotgun (WGS) entry which is preliminary data.</text>
</comment>
<evidence type="ECO:0000259" key="16">
    <source>
        <dbReference type="PROSITE" id="PS50994"/>
    </source>
</evidence>
<accession>A0A9W6UDM8</accession>
<evidence type="ECO:0000256" key="4">
    <source>
        <dbReference type="ARBA" id="ARBA00022722"/>
    </source>
</evidence>
<evidence type="ECO:0000256" key="10">
    <source>
        <dbReference type="ARBA" id="ARBA00022908"/>
    </source>
</evidence>
<evidence type="ECO:0000256" key="3">
    <source>
        <dbReference type="ARBA" id="ARBA00022695"/>
    </source>
</evidence>
<keyword evidence="11" id="KW-0695">RNA-directed DNA polymerase</keyword>
<keyword evidence="1" id="KW-0645">Protease</keyword>
<dbReference type="Gene3D" id="1.10.340.70">
    <property type="match status" value="1"/>
</dbReference>
<evidence type="ECO:0000256" key="12">
    <source>
        <dbReference type="ARBA" id="ARBA00022932"/>
    </source>
</evidence>
<gene>
    <name evidence="17" type="ORF">Pfra01_000710300</name>
</gene>
<evidence type="ECO:0000313" key="18">
    <source>
        <dbReference type="Proteomes" id="UP001165121"/>
    </source>
</evidence>